<feature type="transmembrane region" description="Helical" evidence="7">
    <location>
        <begin position="185"/>
        <end position="208"/>
    </location>
</feature>
<dbReference type="EMBL" id="OBMI01000002">
    <property type="protein sequence ID" value="SOB86392.1"/>
    <property type="molecule type" value="Genomic_DNA"/>
</dbReference>
<keyword evidence="6 7" id="KW-0472">Membrane</keyword>
<evidence type="ECO:0000256" key="5">
    <source>
        <dbReference type="ARBA" id="ARBA00022989"/>
    </source>
</evidence>
<keyword evidence="4 7" id="KW-0812">Transmembrane</keyword>
<keyword evidence="5 7" id="KW-1133">Transmembrane helix</keyword>
<dbReference type="InterPro" id="IPR036458">
    <property type="entry name" value="Na:dicarbo_symporter_sf"/>
</dbReference>
<feature type="transmembrane region" description="Helical" evidence="7">
    <location>
        <begin position="12"/>
        <end position="30"/>
    </location>
</feature>
<gene>
    <name evidence="8" type="ORF">SAMN06297144_1497</name>
</gene>
<evidence type="ECO:0000256" key="7">
    <source>
        <dbReference type="SAM" id="Phobius"/>
    </source>
</evidence>
<dbReference type="AlphaFoldDB" id="A0A285R221"/>
<feature type="transmembrane region" description="Helical" evidence="7">
    <location>
        <begin position="297"/>
        <end position="318"/>
    </location>
</feature>
<protein>
    <submittedName>
        <fullName evidence="8">Na+/H+-dicarboxylate symporter</fullName>
    </submittedName>
</protein>
<accession>A0A285R221</accession>
<feature type="transmembrane region" description="Helical" evidence="7">
    <location>
        <begin position="256"/>
        <end position="277"/>
    </location>
</feature>
<evidence type="ECO:0000256" key="3">
    <source>
        <dbReference type="ARBA" id="ARBA00022475"/>
    </source>
</evidence>
<keyword evidence="2" id="KW-0813">Transport</keyword>
<feature type="transmembrane region" description="Helical" evidence="7">
    <location>
        <begin position="142"/>
        <end position="164"/>
    </location>
</feature>
<comment type="subcellular location">
    <subcellularLocation>
        <location evidence="1">Cell membrane</location>
        <topology evidence="1">Multi-pass membrane protein</topology>
    </subcellularLocation>
</comment>
<organism evidence="8 9">
    <name type="scientific">Sphingomonas guangdongensis</name>
    <dbReference type="NCBI Taxonomy" id="1141890"/>
    <lineage>
        <taxon>Bacteria</taxon>
        <taxon>Pseudomonadati</taxon>
        <taxon>Pseudomonadota</taxon>
        <taxon>Alphaproteobacteria</taxon>
        <taxon>Sphingomonadales</taxon>
        <taxon>Sphingomonadaceae</taxon>
        <taxon>Sphingomonas</taxon>
    </lineage>
</organism>
<dbReference type="Proteomes" id="UP000219494">
    <property type="component" value="Unassembled WGS sequence"/>
</dbReference>
<feature type="transmembrane region" description="Helical" evidence="7">
    <location>
        <begin position="354"/>
        <end position="377"/>
    </location>
</feature>
<dbReference type="GO" id="GO:0015293">
    <property type="term" value="F:symporter activity"/>
    <property type="evidence" value="ECO:0007669"/>
    <property type="project" value="UniProtKB-KW"/>
</dbReference>
<keyword evidence="3" id="KW-1003">Cell membrane</keyword>
<reference evidence="8 9" key="1">
    <citation type="submission" date="2017-07" db="EMBL/GenBank/DDBJ databases">
        <authorList>
            <person name="Sun Z.S."/>
            <person name="Albrecht U."/>
            <person name="Echele G."/>
            <person name="Lee C.C."/>
        </authorList>
    </citation>
    <scope>NUCLEOTIDE SEQUENCE [LARGE SCALE GENOMIC DNA]</scope>
    <source>
        <strain evidence="8 9">CGMCC 1.12672</strain>
    </source>
</reference>
<evidence type="ECO:0000256" key="6">
    <source>
        <dbReference type="ARBA" id="ARBA00023136"/>
    </source>
</evidence>
<dbReference type="InterPro" id="IPR001991">
    <property type="entry name" value="Na-dicarboxylate_symporter"/>
</dbReference>
<name>A0A285R221_9SPHN</name>
<feature type="transmembrane region" description="Helical" evidence="7">
    <location>
        <begin position="330"/>
        <end position="348"/>
    </location>
</feature>
<evidence type="ECO:0000256" key="1">
    <source>
        <dbReference type="ARBA" id="ARBA00004651"/>
    </source>
</evidence>
<dbReference type="Gene3D" id="1.10.3860.10">
    <property type="entry name" value="Sodium:dicarboxylate symporter"/>
    <property type="match status" value="1"/>
</dbReference>
<evidence type="ECO:0000313" key="9">
    <source>
        <dbReference type="Proteomes" id="UP000219494"/>
    </source>
</evidence>
<feature type="transmembrane region" description="Helical" evidence="7">
    <location>
        <begin position="220"/>
        <end position="244"/>
    </location>
</feature>
<evidence type="ECO:0000313" key="8">
    <source>
        <dbReference type="EMBL" id="SOB86392.1"/>
    </source>
</evidence>
<dbReference type="PANTHER" id="PTHR42865:SF7">
    <property type="entry name" value="PROTON_GLUTAMATE-ASPARTATE SYMPORTER"/>
    <property type="match status" value="1"/>
</dbReference>
<evidence type="ECO:0000256" key="2">
    <source>
        <dbReference type="ARBA" id="ARBA00022448"/>
    </source>
</evidence>
<proteinExistence type="predicted"/>
<dbReference type="Pfam" id="PF00375">
    <property type="entry name" value="SDF"/>
    <property type="match status" value="1"/>
</dbReference>
<dbReference type="GO" id="GO:0005886">
    <property type="term" value="C:plasma membrane"/>
    <property type="evidence" value="ECO:0007669"/>
    <property type="project" value="UniProtKB-SubCell"/>
</dbReference>
<evidence type="ECO:0000256" key="4">
    <source>
        <dbReference type="ARBA" id="ARBA00022692"/>
    </source>
</evidence>
<dbReference type="PRINTS" id="PR00173">
    <property type="entry name" value="EDTRNSPORT"/>
</dbReference>
<keyword evidence="9" id="KW-1185">Reference proteome</keyword>
<dbReference type="RefSeq" id="WP_245858314.1">
    <property type="nucleotide sequence ID" value="NZ_OBMI01000002.1"/>
</dbReference>
<feature type="transmembrane region" description="Helical" evidence="7">
    <location>
        <begin position="50"/>
        <end position="71"/>
    </location>
</feature>
<dbReference type="PANTHER" id="PTHR42865">
    <property type="entry name" value="PROTON/GLUTAMATE-ASPARTATE SYMPORTER"/>
    <property type="match status" value="1"/>
</dbReference>
<feature type="transmembrane region" description="Helical" evidence="7">
    <location>
        <begin position="83"/>
        <end position="105"/>
    </location>
</feature>
<sequence>MTARIVSRVPASVRVLIALLAGLVGGYLAGPDAPVLPILQPIGGLWLDALRMPIIPLVFALIVTGIAGGAAEGGSTAVARRAIATFALFLSLSALFGVTLGSAMFGGWKVAGLEEVRAGAGTVPALPPTGEVLRQLLPANPIAAAAGGAIVSVVIFALFLALALRRIDPARAAAVTGVLRGLADALLVIIGWVLLLAPIGVFALAFDVAARSGLAVGTVLAWYVAARVIGGVVLLSAFVVLVAMTRRVRLGAFLRAAVPAQSVAFSTQSSLAALPAMLAGSARLGLDERQSGTVLPLAVALFRISAPTAISLAVLALARLNGIELGVAQLALVAVLAVVNNLVIAGLPNQISFFAAYAPVAIAVGVPVELLPLFLAVDTVPDMAATTANVTADLAVTTLLAERKVPELAERAV</sequence>
<dbReference type="SUPFAM" id="SSF118215">
    <property type="entry name" value="Proton glutamate symport protein"/>
    <property type="match status" value="1"/>
</dbReference>